<keyword evidence="2 5" id="KW-0238">DNA-binding</keyword>
<name>A0A2P8DQK2_9ACTN</name>
<dbReference type="InterPro" id="IPR008920">
    <property type="entry name" value="TF_FadR/GntR_C"/>
</dbReference>
<dbReference type="Proteomes" id="UP000240542">
    <property type="component" value="Unassembled WGS sequence"/>
</dbReference>
<keyword evidence="6" id="KW-1185">Reference proteome</keyword>
<dbReference type="GO" id="GO:0003700">
    <property type="term" value="F:DNA-binding transcription factor activity"/>
    <property type="evidence" value="ECO:0007669"/>
    <property type="project" value="InterPro"/>
</dbReference>
<dbReference type="SMART" id="SM00895">
    <property type="entry name" value="FCD"/>
    <property type="match status" value="1"/>
</dbReference>
<dbReference type="SUPFAM" id="SSF48008">
    <property type="entry name" value="GntR ligand-binding domain-like"/>
    <property type="match status" value="1"/>
</dbReference>
<evidence type="ECO:0000313" key="6">
    <source>
        <dbReference type="Proteomes" id="UP000240542"/>
    </source>
</evidence>
<organism evidence="5 6">
    <name type="scientific">Murinocardiopsis flavida</name>
    <dbReference type="NCBI Taxonomy" id="645275"/>
    <lineage>
        <taxon>Bacteria</taxon>
        <taxon>Bacillati</taxon>
        <taxon>Actinomycetota</taxon>
        <taxon>Actinomycetes</taxon>
        <taxon>Streptosporangiales</taxon>
        <taxon>Nocardiopsidaceae</taxon>
        <taxon>Murinocardiopsis</taxon>
    </lineage>
</organism>
<dbReference type="PANTHER" id="PTHR43537:SF24">
    <property type="entry name" value="GLUCONATE OPERON TRANSCRIPTIONAL REPRESSOR"/>
    <property type="match status" value="1"/>
</dbReference>
<dbReference type="InterPro" id="IPR011711">
    <property type="entry name" value="GntR_C"/>
</dbReference>
<evidence type="ECO:0000256" key="3">
    <source>
        <dbReference type="ARBA" id="ARBA00023163"/>
    </source>
</evidence>
<dbReference type="Gene3D" id="1.20.120.530">
    <property type="entry name" value="GntR ligand-binding domain-like"/>
    <property type="match status" value="1"/>
</dbReference>
<evidence type="ECO:0000313" key="5">
    <source>
        <dbReference type="EMBL" id="PSK99509.1"/>
    </source>
</evidence>
<dbReference type="PANTHER" id="PTHR43537">
    <property type="entry name" value="TRANSCRIPTIONAL REGULATOR, GNTR FAMILY"/>
    <property type="match status" value="1"/>
</dbReference>
<dbReference type="PROSITE" id="PS50949">
    <property type="entry name" value="HTH_GNTR"/>
    <property type="match status" value="1"/>
</dbReference>
<dbReference type="PRINTS" id="PR00035">
    <property type="entry name" value="HTHGNTR"/>
</dbReference>
<feature type="domain" description="HTH gntR-type" evidence="4">
    <location>
        <begin position="12"/>
        <end position="79"/>
    </location>
</feature>
<evidence type="ECO:0000256" key="1">
    <source>
        <dbReference type="ARBA" id="ARBA00023015"/>
    </source>
</evidence>
<dbReference type="SUPFAM" id="SSF46785">
    <property type="entry name" value="Winged helix' DNA-binding domain"/>
    <property type="match status" value="1"/>
</dbReference>
<dbReference type="OrthoDB" id="4120783at2"/>
<keyword evidence="3" id="KW-0804">Transcription</keyword>
<dbReference type="SMART" id="SM00345">
    <property type="entry name" value="HTH_GNTR"/>
    <property type="match status" value="1"/>
</dbReference>
<dbReference type="Gene3D" id="1.10.10.10">
    <property type="entry name" value="Winged helix-like DNA-binding domain superfamily/Winged helix DNA-binding domain"/>
    <property type="match status" value="1"/>
</dbReference>
<reference evidence="5 6" key="1">
    <citation type="submission" date="2018-03" db="EMBL/GenBank/DDBJ databases">
        <title>Genomic Encyclopedia of Archaeal and Bacterial Type Strains, Phase II (KMG-II): from individual species to whole genera.</title>
        <authorList>
            <person name="Goeker M."/>
        </authorList>
    </citation>
    <scope>NUCLEOTIDE SEQUENCE [LARGE SCALE GENOMIC DNA]</scope>
    <source>
        <strain evidence="5 6">DSM 45312</strain>
    </source>
</reference>
<sequence length="222" mass="23690">MNLSAPSAAPKASATDRAYTHTKDAILGRRYEGGAIVSEGDIAADVGVSRTPVREALLRLQAEGLVRLYPKRGALIVPVSRQEVDDVIETRRLVEGYTVERAAAGDLAGRAALAGRLTGLLEAMEDGLAAGDTTAFVHADREFHRTIVAAAGNDILNALYESLRDRQYRMMRAGSRDADLMRRNIAEHAAILDAVRRGVAEDAAAAVRTHLDHAAASIGGRP</sequence>
<evidence type="ECO:0000259" key="4">
    <source>
        <dbReference type="PROSITE" id="PS50949"/>
    </source>
</evidence>
<dbReference type="EMBL" id="PYGA01000003">
    <property type="protein sequence ID" value="PSK99509.1"/>
    <property type="molecule type" value="Genomic_DNA"/>
</dbReference>
<dbReference type="RefSeq" id="WP_106581906.1">
    <property type="nucleotide sequence ID" value="NZ_PYGA01000003.1"/>
</dbReference>
<dbReference type="InterPro" id="IPR000524">
    <property type="entry name" value="Tscrpt_reg_HTH_GntR"/>
</dbReference>
<gene>
    <name evidence="5" type="ORF">CLV63_103234</name>
</gene>
<dbReference type="InterPro" id="IPR036388">
    <property type="entry name" value="WH-like_DNA-bd_sf"/>
</dbReference>
<dbReference type="AlphaFoldDB" id="A0A2P8DQK2"/>
<dbReference type="InterPro" id="IPR036390">
    <property type="entry name" value="WH_DNA-bd_sf"/>
</dbReference>
<comment type="caution">
    <text evidence="5">The sequence shown here is derived from an EMBL/GenBank/DDBJ whole genome shotgun (WGS) entry which is preliminary data.</text>
</comment>
<protein>
    <submittedName>
        <fullName evidence="5">DNA-binding GntR family transcriptional regulator</fullName>
    </submittedName>
</protein>
<dbReference type="GO" id="GO:0003677">
    <property type="term" value="F:DNA binding"/>
    <property type="evidence" value="ECO:0007669"/>
    <property type="project" value="UniProtKB-KW"/>
</dbReference>
<keyword evidence="1" id="KW-0805">Transcription regulation</keyword>
<dbReference type="Pfam" id="PF00392">
    <property type="entry name" value="GntR"/>
    <property type="match status" value="1"/>
</dbReference>
<proteinExistence type="predicted"/>
<accession>A0A2P8DQK2</accession>
<dbReference type="Pfam" id="PF07729">
    <property type="entry name" value="FCD"/>
    <property type="match status" value="1"/>
</dbReference>
<evidence type="ECO:0000256" key="2">
    <source>
        <dbReference type="ARBA" id="ARBA00023125"/>
    </source>
</evidence>